<feature type="chain" id="PRO_5022709825" evidence="1">
    <location>
        <begin position="27"/>
        <end position="319"/>
    </location>
</feature>
<comment type="caution">
    <text evidence="2">The sequence shown here is derived from an EMBL/GenBank/DDBJ whole genome shotgun (WGS) entry which is preliminary data.</text>
</comment>
<organism evidence="2 3">
    <name type="scientific">Striga asiatica</name>
    <name type="common">Asiatic witchweed</name>
    <name type="synonym">Buchnera asiatica</name>
    <dbReference type="NCBI Taxonomy" id="4170"/>
    <lineage>
        <taxon>Eukaryota</taxon>
        <taxon>Viridiplantae</taxon>
        <taxon>Streptophyta</taxon>
        <taxon>Embryophyta</taxon>
        <taxon>Tracheophyta</taxon>
        <taxon>Spermatophyta</taxon>
        <taxon>Magnoliopsida</taxon>
        <taxon>eudicotyledons</taxon>
        <taxon>Gunneridae</taxon>
        <taxon>Pentapetalae</taxon>
        <taxon>asterids</taxon>
        <taxon>lamiids</taxon>
        <taxon>Lamiales</taxon>
        <taxon>Orobanchaceae</taxon>
        <taxon>Buchnereae</taxon>
        <taxon>Striga</taxon>
    </lineage>
</organism>
<keyword evidence="3" id="KW-1185">Reference proteome</keyword>
<reference evidence="3" key="1">
    <citation type="journal article" date="2019" name="Curr. Biol.">
        <title>Genome Sequence of Striga asiatica Provides Insight into the Evolution of Plant Parasitism.</title>
        <authorList>
            <person name="Yoshida S."/>
            <person name="Kim S."/>
            <person name="Wafula E.K."/>
            <person name="Tanskanen J."/>
            <person name="Kim Y.M."/>
            <person name="Honaas L."/>
            <person name="Yang Z."/>
            <person name="Spallek T."/>
            <person name="Conn C.E."/>
            <person name="Ichihashi Y."/>
            <person name="Cheong K."/>
            <person name="Cui S."/>
            <person name="Der J.P."/>
            <person name="Gundlach H."/>
            <person name="Jiao Y."/>
            <person name="Hori C."/>
            <person name="Ishida J.K."/>
            <person name="Kasahara H."/>
            <person name="Kiba T."/>
            <person name="Kim M.S."/>
            <person name="Koo N."/>
            <person name="Laohavisit A."/>
            <person name="Lee Y.H."/>
            <person name="Lumba S."/>
            <person name="McCourt P."/>
            <person name="Mortimer J.C."/>
            <person name="Mutuku J.M."/>
            <person name="Nomura T."/>
            <person name="Sasaki-Sekimoto Y."/>
            <person name="Seto Y."/>
            <person name="Wang Y."/>
            <person name="Wakatake T."/>
            <person name="Sakakibara H."/>
            <person name="Demura T."/>
            <person name="Yamaguchi S."/>
            <person name="Yoneyama K."/>
            <person name="Manabe R.I."/>
            <person name="Nelson D.C."/>
            <person name="Schulman A.H."/>
            <person name="Timko M.P."/>
            <person name="dePamphilis C.W."/>
            <person name="Choi D."/>
            <person name="Shirasu K."/>
        </authorList>
    </citation>
    <scope>NUCLEOTIDE SEQUENCE [LARGE SCALE GENOMIC DNA]</scope>
    <source>
        <strain evidence="3">cv. UVA1</strain>
    </source>
</reference>
<accession>A0A5A7R8G5</accession>
<sequence>MRRQIGFLVYIRWLRFHLHLLRFVRWVSLSLQGFLPHSSPSTRFTSGILPSPSPPGLGYDSTRSRIFSSKLRYSCLSDIYTSSVPCFSARWFLCLRREEAANRKLPEVPKRLKKASKAQLPKVPKSSTPKVPAAELKLFEITLIRGGISLSLLMDYWPNIFLDLNAYVEFLYEWYEHWCLQHSKHRCDICFRPDDYLLGTKELHDKVIRDLNLLPYGKLMSLSWFKSFFKIDFTLMLYHYRGSIILRVREILIPFLVSGELIKIVVSAGVQCKVDDDGWKVNRRYWNKMLNNAGSTESLVILDMADPPTFHPSDRLLLK</sequence>
<dbReference type="EMBL" id="BKCP01010514">
    <property type="protein sequence ID" value="GER52867.1"/>
    <property type="molecule type" value="Genomic_DNA"/>
</dbReference>
<evidence type="ECO:0000313" key="2">
    <source>
        <dbReference type="EMBL" id="GER52867.1"/>
    </source>
</evidence>
<proteinExistence type="predicted"/>
<evidence type="ECO:0000313" key="3">
    <source>
        <dbReference type="Proteomes" id="UP000325081"/>
    </source>
</evidence>
<dbReference type="AlphaFoldDB" id="A0A5A7R8G5"/>
<feature type="signal peptide" evidence="1">
    <location>
        <begin position="1"/>
        <end position="26"/>
    </location>
</feature>
<dbReference type="Proteomes" id="UP000325081">
    <property type="component" value="Unassembled WGS sequence"/>
</dbReference>
<evidence type="ECO:0000256" key="1">
    <source>
        <dbReference type="SAM" id="SignalP"/>
    </source>
</evidence>
<gene>
    <name evidence="2" type="ORF">STAS_30344</name>
</gene>
<name>A0A5A7R8G5_STRAF</name>
<protein>
    <submittedName>
        <fullName evidence="2">BAG family molecular chaperone regulator 1</fullName>
    </submittedName>
</protein>
<keyword evidence="1" id="KW-0732">Signal</keyword>